<dbReference type="InterPro" id="IPR009071">
    <property type="entry name" value="HMG_box_dom"/>
</dbReference>
<sequence>MLARGALCRLAADVPNTSTHDLPRISQLLRTTLFARHGASQPTVGAIARAFRATIVQGHRAYATKSATEPTAPVKREVRKAKATKETTTAKKVVPKKSRKSAANKAAANKAAANKAAANKKPVKVLTAKQKDAQVIKKLQEQALLKDSPKKPFSTAWMAFIRERLKGSKGIEDAQSIMKEASAKYQNLTPAEREHYNQLAQQDTAAKTVAYDKWILSHTPEQIVAANYARSALKRKLGLKNKQYRLIDPRHNKTSKLSSFIVFVKERFNSEVFRGIEAQERMKLIAKEWQAFNPSEKKVYADEAAKARAEGGKTSA</sequence>
<feature type="domain" description="HMG box" evidence="2">
    <location>
        <begin position="149"/>
        <end position="216"/>
    </location>
</feature>
<dbReference type="SUPFAM" id="SSF47095">
    <property type="entry name" value="HMG-box"/>
    <property type="match status" value="2"/>
</dbReference>
<dbReference type="EMBL" id="WJXW01000001">
    <property type="protein sequence ID" value="KAF9740904.1"/>
    <property type="molecule type" value="Genomic_DNA"/>
</dbReference>
<feature type="region of interest" description="Disordered" evidence="1">
    <location>
        <begin position="62"/>
        <end position="106"/>
    </location>
</feature>
<dbReference type="OrthoDB" id="1919336at2759"/>
<organism evidence="3 4">
    <name type="scientific">Paraphaeosphaeria minitans</name>
    <dbReference type="NCBI Taxonomy" id="565426"/>
    <lineage>
        <taxon>Eukaryota</taxon>
        <taxon>Fungi</taxon>
        <taxon>Dikarya</taxon>
        <taxon>Ascomycota</taxon>
        <taxon>Pezizomycotina</taxon>
        <taxon>Dothideomycetes</taxon>
        <taxon>Pleosporomycetidae</taxon>
        <taxon>Pleosporales</taxon>
        <taxon>Massarineae</taxon>
        <taxon>Didymosphaeriaceae</taxon>
        <taxon>Paraphaeosphaeria</taxon>
    </lineage>
</organism>
<feature type="domain" description="HMG box" evidence="2">
    <location>
        <begin position="252"/>
        <end position="315"/>
    </location>
</feature>
<proteinExistence type="predicted"/>
<evidence type="ECO:0000313" key="3">
    <source>
        <dbReference type="EMBL" id="KAF9740904.1"/>
    </source>
</evidence>
<evidence type="ECO:0000313" key="4">
    <source>
        <dbReference type="Proteomes" id="UP000756921"/>
    </source>
</evidence>
<protein>
    <submittedName>
        <fullName evidence="3">HMG box protein</fullName>
    </submittedName>
</protein>
<dbReference type="Proteomes" id="UP000756921">
    <property type="component" value="Unassembled WGS sequence"/>
</dbReference>
<reference evidence="3" key="1">
    <citation type="journal article" date="2020" name="Mol. Plant Microbe Interact.">
        <title>Genome Sequence of the Biocontrol Agent Coniothyrium minitans strain Conio (IMI 134523).</title>
        <authorList>
            <person name="Patel D."/>
            <person name="Shittu T.A."/>
            <person name="Baroncelli R."/>
            <person name="Muthumeenakshi S."/>
            <person name="Osborne T.H."/>
            <person name="Janganan T.K."/>
            <person name="Sreenivasaprasad S."/>
        </authorList>
    </citation>
    <scope>NUCLEOTIDE SEQUENCE</scope>
    <source>
        <strain evidence="3">Conio</strain>
    </source>
</reference>
<dbReference type="InterPro" id="IPR036910">
    <property type="entry name" value="HMG_box_dom_sf"/>
</dbReference>
<accession>A0A9P6KWF7</accession>
<dbReference type="AlphaFoldDB" id="A0A9P6KWF7"/>
<evidence type="ECO:0000259" key="2">
    <source>
        <dbReference type="SMART" id="SM00398"/>
    </source>
</evidence>
<comment type="caution">
    <text evidence="3">The sequence shown here is derived from an EMBL/GenBank/DDBJ whole genome shotgun (WGS) entry which is preliminary data.</text>
</comment>
<evidence type="ECO:0000256" key="1">
    <source>
        <dbReference type="SAM" id="MobiDB-lite"/>
    </source>
</evidence>
<name>A0A9P6KWF7_9PLEO</name>
<feature type="compositionally biased region" description="Basic residues" evidence="1">
    <location>
        <begin position="93"/>
        <end position="102"/>
    </location>
</feature>
<gene>
    <name evidence="3" type="ORF">PMIN01_00443</name>
</gene>
<dbReference type="CDD" id="cd00084">
    <property type="entry name" value="HMG-box_SF"/>
    <property type="match status" value="1"/>
</dbReference>
<dbReference type="SMART" id="SM00398">
    <property type="entry name" value="HMG"/>
    <property type="match status" value="2"/>
</dbReference>
<dbReference type="Gene3D" id="1.10.30.10">
    <property type="entry name" value="High mobility group box domain"/>
    <property type="match status" value="2"/>
</dbReference>
<keyword evidence="4" id="KW-1185">Reference proteome</keyword>